<gene>
    <name evidence="4" type="ORF">SAMN06297144_0064</name>
</gene>
<evidence type="ECO:0000256" key="1">
    <source>
        <dbReference type="SAM" id="Phobius"/>
    </source>
</evidence>
<keyword evidence="5" id="KW-1185">Reference proteome</keyword>
<dbReference type="SUPFAM" id="SSF55874">
    <property type="entry name" value="ATPase domain of HSP90 chaperone/DNA topoisomerase II/histidine kinase"/>
    <property type="match status" value="1"/>
</dbReference>
<dbReference type="AlphaFoldDB" id="A0A285QAM1"/>
<feature type="transmembrane region" description="Helical" evidence="1">
    <location>
        <begin position="12"/>
        <end position="30"/>
    </location>
</feature>
<dbReference type="PANTHER" id="PTHR34220:SF7">
    <property type="entry name" value="SENSOR HISTIDINE KINASE YPDA"/>
    <property type="match status" value="1"/>
</dbReference>
<accession>A0A285QAM1</accession>
<keyword evidence="1" id="KW-0472">Membrane</keyword>
<evidence type="ECO:0000259" key="3">
    <source>
        <dbReference type="Pfam" id="PF06580"/>
    </source>
</evidence>
<sequence length="357" mass="38319">MQQAGQEERVARGIAAATVLLFWLAQFSLLTTQRFVFGAGDDWSYLPPRLLVTGVGIALSFAILAFHARTGGSLTRRLLLAVAAALVGAVLHSLANFAIFHLFLPEQNGAAATLSAYLLAVFQWFWTYSAMSGLLLAIVYSAEVRAFERRAAQAQRDAHAAHLRALRYQLNPHFMFNTLNSIASLIAARRVEPAERMVENLSDFLRAGLATDPNEDIPLAREIELQSLYLAIEAVRFPNRLVVAIDMPDAVRGALVPSLITQPLVENAVRHAVASSTAPVTLTIAAATAGDRLRLTVSDRGSNGRARGPVVPGTGVGLRNVAERLAARYGEDCGFTAGPHAAGGFAVSFAIPLERLA</sequence>
<feature type="domain" description="Histidine kinase/HSP90-like ATPase" evidence="2">
    <location>
        <begin position="260"/>
        <end position="354"/>
    </location>
</feature>
<organism evidence="4 5">
    <name type="scientific">Sphingomonas guangdongensis</name>
    <dbReference type="NCBI Taxonomy" id="1141890"/>
    <lineage>
        <taxon>Bacteria</taxon>
        <taxon>Pseudomonadati</taxon>
        <taxon>Pseudomonadota</taxon>
        <taxon>Alphaproteobacteria</taxon>
        <taxon>Sphingomonadales</taxon>
        <taxon>Sphingomonadaceae</taxon>
        <taxon>Sphingomonas</taxon>
    </lineage>
</organism>
<feature type="transmembrane region" description="Helical" evidence="1">
    <location>
        <begin position="116"/>
        <end position="140"/>
    </location>
</feature>
<evidence type="ECO:0000313" key="4">
    <source>
        <dbReference type="EMBL" id="SOB78558.1"/>
    </source>
</evidence>
<dbReference type="Proteomes" id="UP000219494">
    <property type="component" value="Unassembled WGS sequence"/>
</dbReference>
<keyword evidence="4" id="KW-0418">Kinase</keyword>
<dbReference type="InterPro" id="IPR010559">
    <property type="entry name" value="Sig_transdc_His_kin_internal"/>
</dbReference>
<keyword evidence="1" id="KW-0812">Transmembrane</keyword>
<dbReference type="InterPro" id="IPR036890">
    <property type="entry name" value="HATPase_C_sf"/>
</dbReference>
<keyword evidence="1" id="KW-1133">Transmembrane helix</keyword>
<reference evidence="4 5" key="1">
    <citation type="submission" date="2017-07" db="EMBL/GenBank/DDBJ databases">
        <authorList>
            <person name="Sun Z.S."/>
            <person name="Albrecht U."/>
            <person name="Echele G."/>
            <person name="Lee C.C."/>
        </authorList>
    </citation>
    <scope>NUCLEOTIDE SEQUENCE [LARGE SCALE GENOMIC DNA]</scope>
    <source>
        <strain evidence="4 5">CGMCC 1.12672</strain>
    </source>
</reference>
<dbReference type="PANTHER" id="PTHR34220">
    <property type="entry name" value="SENSOR HISTIDINE KINASE YPDA"/>
    <property type="match status" value="1"/>
</dbReference>
<dbReference type="GO" id="GO:0016020">
    <property type="term" value="C:membrane"/>
    <property type="evidence" value="ECO:0007669"/>
    <property type="project" value="InterPro"/>
</dbReference>
<dbReference type="EMBL" id="OBMI01000001">
    <property type="protein sequence ID" value="SOB78558.1"/>
    <property type="molecule type" value="Genomic_DNA"/>
</dbReference>
<dbReference type="InterPro" id="IPR003594">
    <property type="entry name" value="HATPase_dom"/>
</dbReference>
<dbReference type="InterPro" id="IPR050640">
    <property type="entry name" value="Bact_2-comp_sensor_kinase"/>
</dbReference>
<dbReference type="Pfam" id="PF02518">
    <property type="entry name" value="HATPase_c"/>
    <property type="match status" value="1"/>
</dbReference>
<evidence type="ECO:0000259" key="2">
    <source>
        <dbReference type="Pfam" id="PF02518"/>
    </source>
</evidence>
<name>A0A285QAM1_9SPHN</name>
<feature type="transmembrane region" description="Helical" evidence="1">
    <location>
        <begin position="50"/>
        <end position="66"/>
    </location>
</feature>
<evidence type="ECO:0000313" key="5">
    <source>
        <dbReference type="Proteomes" id="UP000219494"/>
    </source>
</evidence>
<dbReference type="Pfam" id="PF06580">
    <property type="entry name" value="His_kinase"/>
    <property type="match status" value="1"/>
</dbReference>
<proteinExistence type="predicted"/>
<dbReference type="GO" id="GO:0000155">
    <property type="term" value="F:phosphorelay sensor kinase activity"/>
    <property type="evidence" value="ECO:0007669"/>
    <property type="project" value="InterPro"/>
</dbReference>
<protein>
    <submittedName>
        <fullName evidence="4">Histidine kinase</fullName>
    </submittedName>
</protein>
<feature type="domain" description="Signal transduction histidine kinase internal region" evidence="3">
    <location>
        <begin position="161"/>
        <end position="241"/>
    </location>
</feature>
<keyword evidence="4" id="KW-0808">Transferase</keyword>
<feature type="transmembrane region" description="Helical" evidence="1">
    <location>
        <begin position="78"/>
        <end position="104"/>
    </location>
</feature>
<dbReference type="Gene3D" id="3.30.565.10">
    <property type="entry name" value="Histidine kinase-like ATPase, C-terminal domain"/>
    <property type="match status" value="1"/>
</dbReference>